<feature type="region of interest" description="Disordered" evidence="1">
    <location>
        <begin position="110"/>
        <end position="162"/>
    </location>
</feature>
<gene>
    <name evidence="3" type="ORF">B0A48_01052</name>
</gene>
<dbReference type="Proteomes" id="UP000192596">
    <property type="component" value="Unassembled WGS sequence"/>
</dbReference>
<feature type="domain" description="SRP9" evidence="2">
    <location>
        <begin position="5"/>
        <end position="106"/>
    </location>
</feature>
<dbReference type="InterPro" id="IPR039914">
    <property type="entry name" value="SRP9-like"/>
</dbReference>
<comment type="caution">
    <text evidence="3">The sequence shown here is derived from an EMBL/GenBank/DDBJ whole genome shotgun (WGS) entry which is preliminary data.</text>
</comment>
<evidence type="ECO:0000313" key="3">
    <source>
        <dbReference type="EMBL" id="OQO14176.1"/>
    </source>
</evidence>
<feature type="region of interest" description="Disordered" evidence="1">
    <location>
        <begin position="38"/>
        <end position="70"/>
    </location>
</feature>
<dbReference type="InterPro" id="IPR039432">
    <property type="entry name" value="SRP9_dom"/>
</dbReference>
<dbReference type="EMBL" id="NAJO01000002">
    <property type="protein sequence ID" value="OQO14176.1"/>
    <property type="molecule type" value="Genomic_DNA"/>
</dbReference>
<protein>
    <recommendedName>
        <fullName evidence="2">SRP9 domain-containing protein</fullName>
    </recommendedName>
</protein>
<keyword evidence="4" id="KW-1185">Reference proteome</keyword>
<dbReference type="OrthoDB" id="5419752at2759"/>
<sequence>MVNFDTLEEWQTQTSLLLQARPTTTRISTKYNIPNLEAPRYNAAKKRKRDTEGKDGDAAPAPAVPRGTFTLKTFDPVSGATLKFKTDKSADVGRMVAGLGRAGRVMAALPEKAEAPDVAMEDAATTTGMTLAEASKDTSHTAPTESKPAAPAAAKKKKKGKK</sequence>
<evidence type="ECO:0000313" key="4">
    <source>
        <dbReference type="Proteomes" id="UP000192596"/>
    </source>
</evidence>
<dbReference type="STRING" id="1507870.A0A1V8TS45"/>
<evidence type="ECO:0000259" key="2">
    <source>
        <dbReference type="Pfam" id="PF05486"/>
    </source>
</evidence>
<dbReference type="GO" id="GO:0006614">
    <property type="term" value="P:SRP-dependent cotranslational protein targeting to membrane"/>
    <property type="evidence" value="ECO:0007669"/>
    <property type="project" value="InterPro"/>
</dbReference>
<evidence type="ECO:0000256" key="1">
    <source>
        <dbReference type="SAM" id="MobiDB-lite"/>
    </source>
</evidence>
<reference evidence="4" key="1">
    <citation type="submission" date="2017-03" db="EMBL/GenBank/DDBJ databases">
        <title>Genomes of endolithic fungi from Antarctica.</title>
        <authorList>
            <person name="Coleine C."/>
            <person name="Masonjones S."/>
            <person name="Stajich J.E."/>
        </authorList>
    </citation>
    <scope>NUCLEOTIDE SEQUENCE [LARGE SCALE GENOMIC DNA]</scope>
    <source>
        <strain evidence="4">CCFEE 5527</strain>
    </source>
</reference>
<name>A0A1V8TS45_9PEZI</name>
<dbReference type="Pfam" id="PF05486">
    <property type="entry name" value="SRP9-21"/>
    <property type="match status" value="1"/>
</dbReference>
<organism evidence="3 4">
    <name type="scientific">Cryoendolithus antarcticus</name>
    <dbReference type="NCBI Taxonomy" id="1507870"/>
    <lineage>
        <taxon>Eukaryota</taxon>
        <taxon>Fungi</taxon>
        <taxon>Dikarya</taxon>
        <taxon>Ascomycota</taxon>
        <taxon>Pezizomycotina</taxon>
        <taxon>Dothideomycetes</taxon>
        <taxon>Dothideomycetidae</taxon>
        <taxon>Cladosporiales</taxon>
        <taxon>Cladosporiaceae</taxon>
        <taxon>Cryoendolithus</taxon>
    </lineage>
</organism>
<dbReference type="PANTHER" id="PTHR12834:SF12">
    <property type="entry name" value="SIGNAL RECOGNITION PARTICLE 9 KDA PROTEIN"/>
    <property type="match status" value="1"/>
</dbReference>
<dbReference type="InParanoid" id="A0A1V8TS45"/>
<dbReference type="PANTHER" id="PTHR12834">
    <property type="entry name" value="SIGNAL RECOGNITION PARTICLE 9 KDA PROTEIN"/>
    <property type="match status" value="1"/>
</dbReference>
<accession>A0A1V8TS45</accession>
<proteinExistence type="predicted"/>
<dbReference type="AlphaFoldDB" id="A0A1V8TS45"/>
<dbReference type="GO" id="GO:0005786">
    <property type="term" value="C:signal recognition particle, endoplasmic reticulum targeting"/>
    <property type="evidence" value="ECO:0007669"/>
    <property type="project" value="TreeGrafter"/>
</dbReference>